<gene>
    <name evidence="3" type="ORF">LOD99_4613</name>
</gene>
<name>A0AAV7JT38_9METZ</name>
<reference evidence="3 4" key="1">
    <citation type="journal article" date="2023" name="BMC Biol.">
        <title>The compact genome of the sponge Oopsacas minuta (Hexactinellida) is lacking key metazoan core genes.</title>
        <authorList>
            <person name="Santini S."/>
            <person name="Schenkelaars Q."/>
            <person name="Jourda C."/>
            <person name="Duchesne M."/>
            <person name="Belahbib H."/>
            <person name="Rocher C."/>
            <person name="Selva M."/>
            <person name="Riesgo A."/>
            <person name="Vervoort M."/>
            <person name="Leys S.P."/>
            <person name="Kodjabachian L."/>
            <person name="Le Bivic A."/>
            <person name="Borchiellini C."/>
            <person name="Claverie J.M."/>
            <person name="Renard E."/>
        </authorList>
    </citation>
    <scope>NUCLEOTIDE SEQUENCE [LARGE SCALE GENOMIC DNA]</scope>
    <source>
        <strain evidence="3">SPO-2</strain>
    </source>
</reference>
<evidence type="ECO:0000313" key="3">
    <source>
        <dbReference type="EMBL" id="KAI6652068.1"/>
    </source>
</evidence>
<dbReference type="EMBL" id="JAKMXF010000300">
    <property type="protein sequence ID" value="KAI6652068.1"/>
    <property type="molecule type" value="Genomic_DNA"/>
</dbReference>
<evidence type="ECO:0000256" key="2">
    <source>
        <dbReference type="SAM" id="MobiDB-lite"/>
    </source>
</evidence>
<feature type="region of interest" description="Disordered" evidence="2">
    <location>
        <begin position="1"/>
        <end position="23"/>
    </location>
</feature>
<protein>
    <submittedName>
        <fullName evidence="3">Uncharacterized protein</fullName>
    </submittedName>
</protein>
<dbReference type="Proteomes" id="UP001165289">
    <property type="component" value="Unassembled WGS sequence"/>
</dbReference>
<proteinExistence type="predicted"/>
<evidence type="ECO:0000256" key="1">
    <source>
        <dbReference type="SAM" id="Coils"/>
    </source>
</evidence>
<dbReference type="AlphaFoldDB" id="A0AAV7JT38"/>
<feature type="coiled-coil region" evidence="1">
    <location>
        <begin position="70"/>
        <end position="104"/>
    </location>
</feature>
<keyword evidence="1" id="KW-0175">Coiled coil</keyword>
<sequence>MGNAPSQEDREEEDMAKGVALSKTNTGEIRITEGFVEQLEEQSRSDEGGSLYLQGRQLEKVSAIVKAAKEKGREEMKSEIQEEISELKENLSKEIQANSDLKNTSLPIINDLSDTVCSKLAPKAELKPILCAKLMNDVLECSRNNPNRTLYCTSLVDSYVDCVKSHRQQLVHPPVIH</sequence>
<evidence type="ECO:0000313" key="4">
    <source>
        <dbReference type="Proteomes" id="UP001165289"/>
    </source>
</evidence>
<keyword evidence="4" id="KW-1185">Reference proteome</keyword>
<accession>A0AAV7JT38</accession>
<organism evidence="3 4">
    <name type="scientific">Oopsacas minuta</name>
    <dbReference type="NCBI Taxonomy" id="111878"/>
    <lineage>
        <taxon>Eukaryota</taxon>
        <taxon>Metazoa</taxon>
        <taxon>Porifera</taxon>
        <taxon>Hexactinellida</taxon>
        <taxon>Hexasterophora</taxon>
        <taxon>Lyssacinosida</taxon>
        <taxon>Leucopsacidae</taxon>
        <taxon>Oopsacas</taxon>
    </lineage>
</organism>
<comment type="caution">
    <text evidence="3">The sequence shown here is derived from an EMBL/GenBank/DDBJ whole genome shotgun (WGS) entry which is preliminary data.</text>
</comment>